<dbReference type="RefSeq" id="WP_123208718.1">
    <property type="nucleotide sequence ID" value="NZ_JBHTHO010000032.1"/>
</dbReference>
<accession>A0A3N0AZR4</accession>
<dbReference type="AlphaFoldDB" id="A0A3N0AZR4"/>
<name>A0A3N0AZR4_9ACTN</name>
<protein>
    <submittedName>
        <fullName evidence="1">Uncharacterized protein</fullName>
    </submittedName>
</protein>
<dbReference type="Proteomes" id="UP000269591">
    <property type="component" value="Unassembled WGS sequence"/>
</dbReference>
<gene>
    <name evidence="1" type="ORF">DMP06_05355</name>
</gene>
<reference evidence="2" key="1">
    <citation type="submission" date="2018-05" db="EMBL/GenBank/DDBJ databases">
        <title>Genome Sequencing of selected type strains of the family Eggerthellaceae.</title>
        <authorList>
            <person name="Danylec N."/>
            <person name="Stoll D.A."/>
            <person name="Doetsch A."/>
            <person name="Huch M."/>
        </authorList>
    </citation>
    <scope>NUCLEOTIDE SEQUENCE [LARGE SCALE GENOMIC DNA]</scope>
    <source>
        <strain evidence="2">DSM 24851</strain>
    </source>
</reference>
<proteinExistence type="predicted"/>
<evidence type="ECO:0000313" key="1">
    <source>
        <dbReference type="EMBL" id="RNL40362.1"/>
    </source>
</evidence>
<organism evidence="1 2">
    <name type="scientific">Slackia equolifaciens</name>
    <dbReference type="NCBI Taxonomy" id="498718"/>
    <lineage>
        <taxon>Bacteria</taxon>
        <taxon>Bacillati</taxon>
        <taxon>Actinomycetota</taxon>
        <taxon>Coriobacteriia</taxon>
        <taxon>Eggerthellales</taxon>
        <taxon>Eggerthellaceae</taxon>
        <taxon>Slackia</taxon>
    </lineage>
</organism>
<evidence type="ECO:0000313" key="2">
    <source>
        <dbReference type="Proteomes" id="UP000269591"/>
    </source>
</evidence>
<comment type="caution">
    <text evidence="1">The sequence shown here is derived from an EMBL/GenBank/DDBJ whole genome shotgun (WGS) entry which is preliminary data.</text>
</comment>
<keyword evidence="2" id="KW-1185">Reference proteome</keyword>
<sequence length="304" mass="32806">MSDAQSSQQRAFVRAGEIQHSLEAIEALALGRSARLSEGVHLEGSIDGLVSALLGTYLPRRDRIDLHEGEGAWAPYVKQALDDFDESVRVYEAALYCSIVYLLASSELDAQEDGARTAAGNGGGAQGADTLLSRSKATFASLVKFFEPELWSVCDMDAPVLDSGEGALGDPYDILESGHDVQPYPASVRMLHFYDKLTFSPLVGERLARRNLLDGAGRYDEMMEILASCFAENRSSATIQAYSPAKLLSYIEGIGDAVARMVDAYLNAQGLAPLCDDQGFAQVMAAIENAKRVAWLASRRAGRA</sequence>
<dbReference type="EMBL" id="QIBX01000007">
    <property type="protein sequence ID" value="RNL40362.1"/>
    <property type="molecule type" value="Genomic_DNA"/>
</dbReference>